<dbReference type="AlphaFoldDB" id="A0AAV6Z1I7"/>
<reference evidence="2" key="1">
    <citation type="thesis" date="2020" institute="ProQuest LLC" country="789 East Eisenhower Parkway, Ann Arbor, MI, USA">
        <title>Comparative Genomics and Chromosome Evolution.</title>
        <authorList>
            <person name="Mudd A.B."/>
        </authorList>
    </citation>
    <scope>NUCLEOTIDE SEQUENCE</scope>
    <source>
        <strain evidence="2">237g6f4</strain>
        <tissue evidence="2">Blood</tissue>
    </source>
</reference>
<proteinExistence type="predicted"/>
<evidence type="ECO:0000313" key="2">
    <source>
        <dbReference type="EMBL" id="KAG8542831.1"/>
    </source>
</evidence>
<keyword evidence="3" id="KW-1185">Reference proteome</keyword>
<sequence length="105" mass="11434">MPELQPLLGQLSPGITIVPMTLDLSPLELPKPPPNSDCMEVNCCDLSGTEHSGFLSVRVQPRVRGHQDELCDQYAPEYGMAVGDHSKAPSCRISQGIRKTSAEYP</sequence>
<organism evidence="2 3">
    <name type="scientific">Engystomops pustulosus</name>
    <name type="common">Tungara frog</name>
    <name type="synonym">Physalaemus pustulosus</name>
    <dbReference type="NCBI Taxonomy" id="76066"/>
    <lineage>
        <taxon>Eukaryota</taxon>
        <taxon>Metazoa</taxon>
        <taxon>Chordata</taxon>
        <taxon>Craniata</taxon>
        <taxon>Vertebrata</taxon>
        <taxon>Euteleostomi</taxon>
        <taxon>Amphibia</taxon>
        <taxon>Batrachia</taxon>
        <taxon>Anura</taxon>
        <taxon>Neobatrachia</taxon>
        <taxon>Hyloidea</taxon>
        <taxon>Leptodactylidae</taxon>
        <taxon>Leiuperinae</taxon>
        <taxon>Engystomops</taxon>
    </lineage>
</organism>
<name>A0AAV6Z1I7_ENGPU</name>
<comment type="caution">
    <text evidence="2">The sequence shown here is derived from an EMBL/GenBank/DDBJ whole genome shotgun (WGS) entry which is preliminary data.</text>
</comment>
<gene>
    <name evidence="2" type="ORF">GDO81_026038</name>
</gene>
<accession>A0AAV6Z1I7</accession>
<dbReference type="Proteomes" id="UP000824782">
    <property type="component" value="Unassembled WGS sequence"/>
</dbReference>
<dbReference type="EMBL" id="WNYA01004381">
    <property type="protein sequence ID" value="KAG8542831.1"/>
    <property type="molecule type" value="Genomic_DNA"/>
</dbReference>
<feature type="region of interest" description="Disordered" evidence="1">
    <location>
        <begin position="84"/>
        <end position="105"/>
    </location>
</feature>
<evidence type="ECO:0000313" key="3">
    <source>
        <dbReference type="Proteomes" id="UP000824782"/>
    </source>
</evidence>
<evidence type="ECO:0000256" key="1">
    <source>
        <dbReference type="SAM" id="MobiDB-lite"/>
    </source>
</evidence>
<protein>
    <submittedName>
        <fullName evidence="2">Uncharacterized protein</fullName>
    </submittedName>
</protein>